<evidence type="ECO:0008006" key="3">
    <source>
        <dbReference type="Google" id="ProtNLM"/>
    </source>
</evidence>
<sequence length="355" mass="39978">MAYTTLKPFLIPPQTRICLFGNWHRCNPSPLLQKRGIKLTMNSLIPGVDGGGVSDDLVSTRKTQFGSGFDVIANMVKRIAPLDISIISKGVSESAKDSMKQTISSMLGLLPSHQFDVTVRVCKLPLHRLIVSSIITGYTLWNVEYRISLMRNFDLSMESYERITSLNENGVPELKCQETNGGGENEGFNKSVEDFDKTSAQNLADLSPEVLSYIQELESELSSVKQELHVEKQQNLQTEFIRKNNNDLLKYLRSLESDMVVELSRLSSSEVEEVIHQLAQSTLQLFFKEENPSKHQEGSTLGFRKSLENGDDVSCDFVSMSRDYLAKLLFWCMLLGHHLRGLENRLHLSCVVGLL</sequence>
<accession>A0AAV3R7P0</accession>
<dbReference type="PANTHER" id="PTHR33598:SF10">
    <property type="entry name" value="SEED MATURATION-LIKE PROTEIN"/>
    <property type="match status" value="1"/>
</dbReference>
<reference evidence="1 2" key="1">
    <citation type="submission" date="2024-01" db="EMBL/GenBank/DDBJ databases">
        <title>The complete chloroplast genome sequence of Lithospermum erythrorhizon: insights into the phylogenetic relationship among Boraginaceae species and the maternal lineages of purple gromwells.</title>
        <authorList>
            <person name="Okada T."/>
            <person name="Watanabe K."/>
        </authorList>
    </citation>
    <scope>NUCLEOTIDE SEQUENCE [LARGE SCALE GENOMIC DNA]</scope>
</reference>
<proteinExistence type="predicted"/>
<dbReference type="EMBL" id="BAABME010008107">
    <property type="protein sequence ID" value="GAA0172409.1"/>
    <property type="molecule type" value="Genomic_DNA"/>
</dbReference>
<organism evidence="1 2">
    <name type="scientific">Lithospermum erythrorhizon</name>
    <name type="common">Purple gromwell</name>
    <name type="synonym">Lithospermum officinale var. erythrorhizon</name>
    <dbReference type="NCBI Taxonomy" id="34254"/>
    <lineage>
        <taxon>Eukaryota</taxon>
        <taxon>Viridiplantae</taxon>
        <taxon>Streptophyta</taxon>
        <taxon>Embryophyta</taxon>
        <taxon>Tracheophyta</taxon>
        <taxon>Spermatophyta</taxon>
        <taxon>Magnoliopsida</taxon>
        <taxon>eudicotyledons</taxon>
        <taxon>Gunneridae</taxon>
        <taxon>Pentapetalae</taxon>
        <taxon>asterids</taxon>
        <taxon>lamiids</taxon>
        <taxon>Boraginales</taxon>
        <taxon>Boraginaceae</taxon>
        <taxon>Boraginoideae</taxon>
        <taxon>Lithospermeae</taxon>
        <taxon>Lithospermum</taxon>
    </lineage>
</organism>
<gene>
    <name evidence="1" type="ORF">LIER_26244</name>
</gene>
<dbReference type="PANTHER" id="PTHR33598">
    <property type="entry name" value="OS02G0833400 PROTEIN"/>
    <property type="match status" value="1"/>
</dbReference>
<evidence type="ECO:0000313" key="1">
    <source>
        <dbReference type="EMBL" id="GAA0172409.1"/>
    </source>
</evidence>
<dbReference type="InterPro" id="IPR008479">
    <property type="entry name" value="DUF760"/>
</dbReference>
<dbReference type="AlphaFoldDB" id="A0AAV3R7P0"/>
<comment type="caution">
    <text evidence="1">The sequence shown here is derived from an EMBL/GenBank/DDBJ whole genome shotgun (WGS) entry which is preliminary data.</text>
</comment>
<evidence type="ECO:0000313" key="2">
    <source>
        <dbReference type="Proteomes" id="UP001454036"/>
    </source>
</evidence>
<protein>
    <recommendedName>
        <fullName evidence="3">Seed maturation-like protein</fullName>
    </recommendedName>
</protein>
<name>A0AAV3R7P0_LITER</name>
<keyword evidence="2" id="KW-1185">Reference proteome</keyword>
<dbReference type="Proteomes" id="UP001454036">
    <property type="component" value="Unassembled WGS sequence"/>
</dbReference>
<dbReference type="Pfam" id="PF05542">
    <property type="entry name" value="DUF760"/>
    <property type="match status" value="2"/>
</dbReference>